<dbReference type="GO" id="GO:0016567">
    <property type="term" value="P:protein ubiquitination"/>
    <property type="evidence" value="ECO:0007669"/>
    <property type="project" value="TreeGrafter"/>
</dbReference>
<dbReference type="GO" id="GO:0005634">
    <property type="term" value="C:nucleus"/>
    <property type="evidence" value="ECO:0007669"/>
    <property type="project" value="UniProtKB-SubCell"/>
</dbReference>
<accession>A0A8H7C1K5</accession>
<dbReference type="PROSITE" id="PS51015">
    <property type="entry name" value="YDG"/>
    <property type="match status" value="1"/>
</dbReference>
<evidence type="ECO:0000313" key="7">
    <source>
        <dbReference type="Proteomes" id="UP000629468"/>
    </source>
</evidence>
<dbReference type="GO" id="GO:0044027">
    <property type="term" value="P:negative regulation of gene expression via chromosomal CpG island methylation"/>
    <property type="evidence" value="ECO:0007669"/>
    <property type="project" value="TreeGrafter"/>
</dbReference>
<evidence type="ECO:0000259" key="4">
    <source>
        <dbReference type="PROSITE" id="PS50053"/>
    </source>
</evidence>
<evidence type="ECO:0000259" key="5">
    <source>
        <dbReference type="PROSITE" id="PS51015"/>
    </source>
</evidence>
<dbReference type="CDD" id="cd01763">
    <property type="entry name" value="Ubl_SUMO_like"/>
    <property type="match status" value="1"/>
</dbReference>
<feature type="region of interest" description="Disordered" evidence="3">
    <location>
        <begin position="1"/>
        <end position="26"/>
    </location>
</feature>
<dbReference type="Proteomes" id="UP000629468">
    <property type="component" value="Unassembled WGS sequence"/>
</dbReference>
<feature type="domain" description="YDG" evidence="5">
    <location>
        <begin position="51"/>
        <end position="194"/>
    </location>
</feature>
<dbReference type="Gene3D" id="2.30.280.10">
    <property type="entry name" value="SRA-YDG"/>
    <property type="match status" value="1"/>
</dbReference>
<dbReference type="GO" id="GO:0061630">
    <property type="term" value="F:ubiquitin protein ligase activity"/>
    <property type="evidence" value="ECO:0007669"/>
    <property type="project" value="TreeGrafter"/>
</dbReference>
<dbReference type="PROSITE" id="PS50053">
    <property type="entry name" value="UBIQUITIN_2"/>
    <property type="match status" value="1"/>
</dbReference>
<protein>
    <recommendedName>
        <fullName evidence="8">Ubiquitin-like domain-containing protein</fullName>
    </recommendedName>
</protein>
<evidence type="ECO:0000256" key="1">
    <source>
        <dbReference type="ARBA" id="ARBA00023242"/>
    </source>
</evidence>
<feature type="compositionally biased region" description="Polar residues" evidence="3">
    <location>
        <begin position="10"/>
        <end position="26"/>
    </location>
</feature>
<gene>
    <name evidence="6" type="ORF">Agabi119p4_10196</name>
</gene>
<dbReference type="PANTHER" id="PTHR14140:SF27">
    <property type="entry name" value="OS04G0289800 PROTEIN"/>
    <property type="match status" value="1"/>
</dbReference>
<dbReference type="SUPFAM" id="SSF54236">
    <property type="entry name" value="Ubiquitin-like"/>
    <property type="match status" value="1"/>
</dbReference>
<keyword evidence="1 2" id="KW-0539">Nucleus</keyword>
<organism evidence="6 7">
    <name type="scientific">Agaricus bisporus var. burnettii</name>
    <dbReference type="NCBI Taxonomy" id="192524"/>
    <lineage>
        <taxon>Eukaryota</taxon>
        <taxon>Fungi</taxon>
        <taxon>Dikarya</taxon>
        <taxon>Basidiomycota</taxon>
        <taxon>Agaricomycotina</taxon>
        <taxon>Agaricomycetes</taxon>
        <taxon>Agaricomycetidae</taxon>
        <taxon>Agaricales</taxon>
        <taxon>Agaricineae</taxon>
        <taxon>Agaricaceae</taxon>
        <taxon>Agaricus</taxon>
    </lineage>
</organism>
<dbReference type="SUPFAM" id="SSF88697">
    <property type="entry name" value="PUA domain-like"/>
    <property type="match status" value="1"/>
</dbReference>
<dbReference type="Gene3D" id="3.10.20.90">
    <property type="entry name" value="Phosphatidylinositol 3-kinase Catalytic Subunit, Chain A, domain 1"/>
    <property type="match status" value="1"/>
</dbReference>
<dbReference type="InterPro" id="IPR015947">
    <property type="entry name" value="PUA-like_sf"/>
</dbReference>
<dbReference type="SMART" id="SM00213">
    <property type="entry name" value="UBQ"/>
    <property type="match status" value="1"/>
</dbReference>
<dbReference type="SMART" id="SM00466">
    <property type="entry name" value="SRA"/>
    <property type="match status" value="1"/>
</dbReference>
<comment type="subcellular location">
    <subcellularLocation>
        <location evidence="2">Nucleus</location>
    </subcellularLocation>
</comment>
<feature type="domain" description="Ubiquitin-like" evidence="4">
    <location>
        <begin position="238"/>
        <end position="314"/>
    </location>
</feature>
<evidence type="ECO:0000256" key="3">
    <source>
        <dbReference type="SAM" id="MobiDB-lite"/>
    </source>
</evidence>
<dbReference type="InterPro" id="IPR029071">
    <property type="entry name" value="Ubiquitin-like_domsf"/>
</dbReference>
<name>A0A8H7C1K5_AGABI</name>
<dbReference type="InterPro" id="IPR022617">
    <property type="entry name" value="Rad60/SUMO-like_dom"/>
</dbReference>
<dbReference type="PANTHER" id="PTHR14140">
    <property type="entry name" value="E3 UBIQUITIN-PROTEIN LIGASE UHRF-RELATED"/>
    <property type="match status" value="1"/>
</dbReference>
<dbReference type="EMBL" id="JABXXO010000014">
    <property type="protein sequence ID" value="KAF7760787.1"/>
    <property type="molecule type" value="Genomic_DNA"/>
</dbReference>
<dbReference type="AlphaFoldDB" id="A0A8H7C1K5"/>
<dbReference type="InterPro" id="IPR036987">
    <property type="entry name" value="SRA-YDG_sf"/>
</dbReference>
<sequence>MAMERLRRQIMQNDQSGTYRFNDDTGSATQIASPKGGDFLSSEASAADHYGHPDKCPVGRIFESRKACYDAKVHRAPMKGILGTVSEGAYSIVMNDGYEDDVDEGDVVYYTGAGGQDNFGSSVQIKDQSFDHLDNRTLQRNIVTKHPVRVIRGSKNTKYGPFRGYRYDGLYDVVHANYAKGKRGYQICRFKLQRRPGQLPLKDLPHAVITWNKRNVHSINWALHFPLTMSQEPEDVKPKLNLTVLYEGESITVKVRPTMQFSKIFQAAEKRFQKEPGTFRFTYDGQRVNANDTPGDLNMEEGDQIDAHLGQVGGCFEHSFSGLAV</sequence>
<dbReference type="Pfam" id="PF11976">
    <property type="entry name" value="Rad60-SLD"/>
    <property type="match status" value="1"/>
</dbReference>
<reference evidence="6 7" key="1">
    <citation type="journal article" name="Sci. Rep.">
        <title>Telomere-to-telomere assembled and centromere annotated genomes of the two main subspecies of the button mushroom Agaricus bisporus reveal especially polymorphic chromosome ends.</title>
        <authorList>
            <person name="Sonnenberg A.S.M."/>
            <person name="Sedaghat-Telgerd N."/>
            <person name="Lavrijssen B."/>
            <person name="Ohm R.A."/>
            <person name="Hendrickx P.M."/>
            <person name="Scholtmeijer K."/>
            <person name="Baars J.J.P."/>
            <person name="van Peer A."/>
        </authorList>
    </citation>
    <scope>NUCLEOTIDE SEQUENCE [LARGE SCALE GENOMIC DNA]</scope>
    <source>
        <strain evidence="6 7">H119_p4</strain>
    </source>
</reference>
<dbReference type="InterPro" id="IPR003105">
    <property type="entry name" value="SRA_YDG"/>
</dbReference>
<evidence type="ECO:0000256" key="2">
    <source>
        <dbReference type="PROSITE-ProRule" id="PRU00358"/>
    </source>
</evidence>
<comment type="caution">
    <text evidence="6">The sequence shown here is derived from an EMBL/GenBank/DDBJ whole genome shotgun (WGS) entry which is preliminary data.</text>
</comment>
<dbReference type="InterPro" id="IPR045134">
    <property type="entry name" value="UHRF1/2-like"/>
</dbReference>
<evidence type="ECO:0000313" key="6">
    <source>
        <dbReference type="EMBL" id="KAF7760787.1"/>
    </source>
</evidence>
<dbReference type="InterPro" id="IPR000626">
    <property type="entry name" value="Ubiquitin-like_dom"/>
</dbReference>
<evidence type="ECO:0008006" key="8">
    <source>
        <dbReference type="Google" id="ProtNLM"/>
    </source>
</evidence>
<proteinExistence type="predicted"/>
<dbReference type="Pfam" id="PF02182">
    <property type="entry name" value="SAD_SRA"/>
    <property type="match status" value="1"/>
</dbReference>